<keyword evidence="2" id="KW-1185">Reference proteome</keyword>
<dbReference type="EMBL" id="BPLR01014785">
    <property type="protein sequence ID" value="GIY71329.1"/>
    <property type="molecule type" value="Genomic_DNA"/>
</dbReference>
<evidence type="ECO:0000313" key="1">
    <source>
        <dbReference type="EMBL" id="GIY71329.1"/>
    </source>
</evidence>
<name>A0AAV4VNZ0_CAEEX</name>
<accession>A0AAV4VNZ0</accession>
<evidence type="ECO:0000313" key="2">
    <source>
        <dbReference type="Proteomes" id="UP001054945"/>
    </source>
</evidence>
<comment type="caution">
    <text evidence="1">The sequence shown here is derived from an EMBL/GenBank/DDBJ whole genome shotgun (WGS) entry which is preliminary data.</text>
</comment>
<dbReference type="Proteomes" id="UP001054945">
    <property type="component" value="Unassembled WGS sequence"/>
</dbReference>
<protein>
    <submittedName>
        <fullName evidence="1">Ig-like domain-containing protein</fullName>
    </submittedName>
</protein>
<proteinExistence type="predicted"/>
<gene>
    <name evidence="1" type="primary">AVEN_163488_1</name>
    <name evidence="1" type="ORF">CEXT_562841</name>
</gene>
<dbReference type="AlphaFoldDB" id="A0AAV4VNZ0"/>
<reference evidence="1 2" key="1">
    <citation type="submission" date="2021-06" db="EMBL/GenBank/DDBJ databases">
        <title>Caerostris extrusa draft genome.</title>
        <authorList>
            <person name="Kono N."/>
            <person name="Arakawa K."/>
        </authorList>
    </citation>
    <scope>NUCLEOTIDE SEQUENCE [LARGE SCALE GENOMIC DNA]</scope>
</reference>
<sequence>MVWCGVVVILNEYSLKSSLAFKRSCNLPIVVGKLGRNIRITNLSCLSFVWAQGLSVVLASQVTNRASAVKQPNALIRLHTKLCSIVPMRPMPCSTRVKCKPKECMAVKVSTEMPQFRTIKAEKELYVYVIPEGDPAIFGVMNRYPIGSAVNVTCVFGPSSQKRN</sequence>
<organism evidence="1 2">
    <name type="scientific">Caerostris extrusa</name>
    <name type="common">Bark spider</name>
    <name type="synonym">Caerostris bankana</name>
    <dbReference type="NCBI Taxonomy" id="172846"/>
    <lineage>
        <taxon>Eukaryota</taxon>
        <taxon>Metazoa</taxon>
        <taxon>Ecdysozoa</taxon>
        <taxon>Arthropoda</taxon>
        <taxon>Chelicerata</taxon>
        <taxon>Arachnida</taxon>
        <taxon>Araneae</taxon>
        <taxon>Araneomorphae</taxon>
        <taxon>Entelegynae</taxon>
        <taxon>Araneoidea</taxon>
        <taxon>Araneidae</taxon>
        <taxon>Caerostris</taxon>
    </lineage>
</organism>